<proteinExistence type="inferred from homology"/>
<dbReference type="PANTHER" id="PTHR45708:SF49">
    <property type="entry name" value="ENDOCHITINASE"/>
    <property type="match status" value="1"/>
</dbReference>
<evidence type="ECO:0000259" key="6">
    <source>
        <dbReference type="PROSITE" id="PS51910"/>
    </source>
</evidence>
<dbReference type="OrthoDB" id="9775889at2"/>
<dbReference type="SUPFAM" id="SSF51445">
    <property type="entry name" value="(Trans)glycosidases"/>
    <property type="match status" value="1"/>
</dbReference>
<evidence type="ECO:0000256" key="2">
    <source>
        <dbReference type="ARBA" id="ARBA00022801"/>
    </source>
</evidence>
<dbReference type="EMBL" id="CP002467">
    <property type="protein sequence ID" value="ADV82022.1"/>
    <property type="molecule type" value="Genomic_DNA"/>
</dbReference>
<keyword evidence="2 4" id="KW-0378">Hydrolase</keyword>
<dbReference type="eggNOG" id="COG3469">
    <property type="taxonomic scope" value="Bacteria"/>
</dbReference>
<feature type="domain" description="GH18" evidence="6">
    <location>
        <begin position="195"/>
        <end position="487"/>
    </location>
</feature>
<dbReference type="SUPFAM" id="SSF50405">
    <property type="entry name" value="Actin-crosslinking proteins"/>
    <property type="match status" value="1"/>
</dbReference>
<comment type="similarity">
    <text evidence="5">Belongs to the glycosyl hydrolase 18 family.</text>
</comment>
<dbReference type="PANTHER" id="PTHR45708">
    <property type="entry name" value="ENDOCHITINASE"/>
    <property type="match status" value="1"/>
</dbReference>
<dbReference type="Proteomes" id="UP000006844">
    <property type="component" value="Chromosome"/>
</dbReference>
<dbReference type="InterPro" id="IPR001223">
    <property type="entry name" value="Glyco_hydro18_cat"/>
</dbReference>
<dbReference type="PROSITE" id="PS01095">
    <property type="entry name" value="GH18_1"/>
    <property type="match status" value="1"/>
</dbReference>
<dbReference type="GO" id="GO:0008843">
    <property type="term" value="F:endochitinase activity"/>
    <property type="evidence" value="ECO:0007669"/>
    <property type="project" value="UniProtKB-EC"/>
</dbReference>
<protein>
    <recommendedName>
        <fullName evidence="1">chitinase</fullName>
        <ecNumber evidence="1">3.2.1.14</ecNumber>
    </recommendedName>
</protein>
<dbReference type="Gene3D" id="2.80.10.50">
    <property type="match status" value="1"/>
</dbReference>
<dbReference type="InterPro" id="IPR008999">
    <property type="entry name" value="Actin-crosslinking"/>
</dbReference>
<dbReference type="eggNOG" id="COG2273">
    <property type="taxonomic scope" value="Bacteria"/>
</dbReference>
<dbReference type="EC" id="3.2.1.14" evidence="1"/>
<organism evidence="7 8">
    <name type="scientific">Terriglobus saanensis (strain ATCC BAA-1853 / DSM 23119 / SP1PR4)</name>
    <dbReference type="NCBI Taxonomy" id="401053"/>
    <lineage>
        <taxon>Bacteria</taxon>
        <taxon>Pseudomonadati</taxon>
        <taxon>Acidobacteriota</taxon>
        <taxon>Terriglobia</taxon>
        <taxon>Terriglobales</taxon>
        <taxon>Acidobacteriaceae</taxon>
        <taxon>Terriglobus</taxon>
    </lineage>
</organism>
<keyword evidence="8" id="KW-1185">Reference proteome</keyword>
<keyword evidence="3 4" id="KW-0326">Glycosidase</keyword>
<evidence type="ECO:0000256" key="3">
    <source>
        <dbReference type="ARBA" id="ARBA00023295"/>
    </source>
</evidence>
<dbReference type="CDD" id="cd02871">
    <property type="entry name" value="GH18_chitinase_D-like"/>
    <property type="match status" value="1"/>
</dbReference>
<dbReference type="InterPro" id="IPR017853">
    <property type="entry name" value="GH"/>
</dbReference>
<evidence type="ECO:0000256" key="4">
    <source>
        <dbReference type="RuleBase" id="RU000489"/>
    </source>
</evidence>
<dbReference type="Gene3D" id="3.20.20.80">
    <property type="entry name" value="Glycosidases"/>
    <property type="match status" value="1"/>
</dbReference>
<evidence type="ECO:0000313" key="7">
    <source>
        <dbReference type="EMBL" id="ADV82022.1"/>
    </source>
</evidence>
<reference evidence="7 8" key="1">
    <citation type="journal article" date="2012" name="Stand. Genomic Sci.">
        <title>Complete genome sequence of Terriglobus saanensis type strain SP1PR4(T), an Acidobacteria from tundra soil.</title>
        <authorList>
            <person name="Rawat S.R."/>
            <person name="Mannisto M.K."/>
            <person name="Starovoytov V."/>
            <person name="Goodwin L."/>
            <person name="Nolan M."/>
            <person name="Hauser L."/>
            <person name="Land M."/>
            <person name="Davenport K.W."/>
            <person name="Woyke T."/>
            <person name="Haggblom M.M."/>
        </authorList>
    </citation>
    <scope>NUCLEOTIDE SEQUENCE</scope>
    <source>
        <strain evidence="8">ATCC BAA-1853 / DSM 23119 / SP1PR4</strain>
    </source>
</reference>
<dbReference type="Pfam" id="PF00704">
    <property type="entry name" value="Glyco_hydro_18"/>
    <property type="match status" value="1"/>
</dbReference>
<dbReference type="InterPro" id="IPR050542">
    <property type="entry name" value="Glycosyl_Hydrlase18_Chitinase"/>
</dbReference>
<gene>
    <name evidence="7" type="ordered locus">AciPR4_1196</name>
</gene>
<evidence type="ECO:0000256" key="1">
    <source>
        <dbReference type="ARBA" id="ARBA00012729"/>
    </source>
</evidence>
<dbReference type="PROSITE" id="PS51910">
    <property type="entry name" value="GH18_2"/>
    <property type="match status" value="1"/>
</dbReference>
<name>E8UYD4_TERSS</name>
<evidence type="ECO:0000256" key="5">
    <source>
        <dbReference type="RuleBase" id="RU004453"/>
    </source>
</evidence>
<accession>E8UYD4</accession>
<dbReference type="AlphaFoldDB" id="E8UYD4"/>
<dbReference type="GO" id="GO:0005975">
    <property type="term" value="P:carbohydrate metabolic process"/>
    <property type="evidence" value="ECO:0007669"/>
    <property type="project" value="InterPro"/>
</dbReference>
<dbReference type="GO" id="GO:0008061">
    <property type="term" value="F:chitin binding"/>
    <property type="evidence" value="ECO:0007669"/>
    <property type="project" value="InterPro"/>
</dbReference>
<sequence>MRTESQDSNRSCSRRHQSLVSLCSFFLFVAIGSGVAFAAAPIGQIISLKASATNLYVSADQDLDATAPLVADRTTVNTWEQFQVVDAGGGLVALLSIGNGKYVSADQNLGANTPLVASRTVFNTWEEFHWIDLGNGQIHLLNVGNGKYVSADLNIASTAPLNADRTTAQAWETFAWATVGGGGSSGGGSAGLPKHLLLGYWQNFTNGSTCPRLSAVPTSYTIAAVAFANSTSTPGAVDYTTDSGLAACIGGGYNDSQFTSDISTLHSRGQKVILSIGGANGTVAINNAASATSFANSAHALMTKFGFDGVDIDLESGINVTNLASALQQLAALSPGLIITMAPQTTDVTNTSSPYFALALKIQNILTIVNTQYYNSGTMFGCDGNIYAEGTEDFATAQACILIQGGLRPDQIGLGFPATSAAAGGGYVDPSVVVNALDCLTEGQKCGAFRPSTTWPTLRGAMTWSISWDATTNYNFANTVKAGLNALP</sequence>
<dbReference type="KEGG" id="tsa:AciPR4_1196"/>
<dbReference type="InterPro" id="IPR011583">
    <property type="entry name" value="Chitinase_II/V-like_cat"/>
</dbReference>
<evidence type="ECO:0000313" key="8">
    <source>
        <dbReference type="Proteomes" id="UP000006844"/>
    </source>
</evidence>
<dbReference type="STRING" id="401053.AciPR4_1196"/>
<dbReference type="SMART" id="SM00636">
    <property type="entry name" value="Glyco_18"/>
    <property type="match status" value="1"/>
</dbReference>
<dbReference type="HOGENOM" id="CLU_019399_1_0_0"/>
<dbReference type="InterPro" id="IPR001579">
    <property type="entry name" value="Glyco_hydro_18_chit_AS"/>
</dbReference>
<dbReference type="CDD" id="cd23342">
    <property type="entry name" value="beta-trefoil_FSCN_ZgPorA-like"/>
    <property type="match status" value="1"/>
</dbReference>